<protein>
    <submittedName>
        <fullName evidence="1">Uncharacterized protein</fullName>
    </submittedName>
</protein>
<sequence>MAKTKPQDRSRKSKKHGKNGASNGTPKKPKASPETLLVQAAAFLQTSQPDEALVHVKRALGLLQPTSKPTLAALPALNLLGEINVELGEPDNAREAFLAAVNLDEEGMEDGAEKFLWLAQLCEEGGVESVKWFEKGVEVLKREVGELEGKLQKAEVIEVLEEKKIKVANALCGIAEVYMTDLSWEEDAEARCEAAVTEALLVAPSSPEPLQTLASIRISQLRIDDAKAALTRSMELWKELDPDDPQVPDFSTRISLSRLLMEAEMEEDAIEVLERLIGENDSSVEAWYLGGWCLHLLAEKQKAGETSDTVTSLMRASLDWLENCLKLYSMLEYEDERLKDHASELLKGLNDSLGPSNGEEEEEEEWEDADDDGDEEMEGTTTEPPKLSPTHPIRRAFRAHGTATARHWLLSILLTIAISVLLCYPALFQTDSPAAAGLRSLPKHVWTSTAEVQGDRIADVEVRQVWVHGHYMNAIDVQVLRQALYVQNSLIRDGFGVEAGTAIASFNSHASGRNGCAMDSAPRFTWGFHTPLMYWNCSSDALEQDSDLLATINSRTTDQSTLNLTLRPSTVFAGKAFVNKKLQAADALVISLFDQTNSSLGATWDVRSMSLANDLSSEWAIFPQDGKVVRSRLYEFRFEQMSWFWDLGLALSYSGIVIYLILEIRKLHALKSWVGLLTTIGAKMAVCVIASFTLCTYLGLNLARVPKELFPCVVLLFGLGNIGRLIDEVLKTPPEMPPVQRIGNAVGAVGHLSLLVAAQNLLFIYGLSLAVTPVVVDFCIFGAVTLVLDLVYHFTFFLAVLSVEVQRLELQDSLERADLIQASKNGKQERQTWLGAFREGALPFSTRFAGSVAIVSLILALNWHFFDSGSRPISLRGTFNKLFGRQPRATPAILPWALSPINQARTPAEWLRIQDCNTAKELVSFIKPDAYSFTARVYDPLLVVLRGARGRDASENPAHLLGGLRRLAHENAFPAALIMVFLVAGVTLLMNYLLWSGLPKTTDEENDKDTLFSVKTLPSSQTLDIVRLTACPKGHLLTGMAPSLWPIVASTFNDNGSVLGLCSDSGQVGVWSLARGGFLFSSTIELRGHVPILFAFVTIHTTNQDKLFLIVVTSDGYLTEIETQTGGHHTKLICPSPILSATLFTCAKNDTSLVYVNKAGKVHILPLTNHNRRTSEIVAGLDPGPPPGTKAAKIKWVYSCSSLGLIFALRAGEAEIIDFQSRALIHTLAIGLVKPHSFRILHSARRLCPCGGPAVHSLSVAYSEQDQDHTIMQTFTLNETPSSQMCLSKPSDNSTSKCQSLDRAVEAVFCIEPAGVWESTTMQSVLGIRKCPSTPTPSSSASGVDTGYFTTSPGTTGTALKLRAKEDKHGRIFSSFNKTSFARPNKSERPSADSYDWEIWMLSTSGDFMSRPLLDGDELTPEVEHAGLDDRLFVASAGPITRLGKRSVAVGFGNTVKIITLGKESFDGGVGADDGGLSPGVGMYKSRPRKGTGRKTQ</sequence>
<proteinExistence type="predicted"/>
<accession>A0ACB6Q990</accession>
<comment type="caution">
    <text evidence="1">The sequence shown here is derived from an EMBL/GenBank/DDBJ whole genome shotgun (WGS) entry which is preliminary data.</text>
</comment>
<gene>
    <name evidence="1" type="ORF">BDR25DRAFT_246320</name>
</gene>
<evidence type="ECO:0000313" key="1">
    <source>
        <dbReference type="EMBL" id="KAF2463148.1"/>
    </source>
</evidence>
<dbReference type="EMBL" id="MU003553">
    <property type="protein sequence ID" value="KAF2463148.1"/>
    <property type="molecule type" value="Genomic_DNA"/>
</dbReference>
<reference evidence="1" key="1">
    <citation type="journal article" date="2020" name="Stud. Mycol.">
        <title>101 Dothideomycetes genomes: a test case for predicting lifestyles and emergence of pathogens.</title>
        <authorList>
            <person name="Haridas S."/>
            <person name="Albert R."/>
            <person name="Binder M."/>
            <person name="Bloem J."/>
            <person name="Labutti K."/>
            <person name="Salamov A."/>
            <person name="Andreopoulos B."/>
            <person name="Baker S."/>
            <person name="Barry K."/>
            <person name="Bills G."/>
            <person name="Bluhm B."/>
            <person name="Cannon C."/>
            <person name="Castanera R."/>
            <person name="Culley D."/>
            <person name="Daum C."/>
            <person name="Ezra D."/>
            <person name="Gonzalez J."/>
            <person name="Henrissat B."/>
            <person name="Kuo A."/>
            <person name="Liang C."/>
            <person name="Lipzen A."/>
            <person name="Lutzoni F."/>
            <person name="Magnuson J."/>
            <person name="Mondo S."/>
            <person name="Nolan M."/>
            <person name="Ohm R."/>
            <person name="Pangilinan J."/>
            <person name="Park H.-J."/>
            <person name="Ramirez L."/>
            <person name="Alfaro M."/>
            <person name="Sun H."/>
            <person name="Tritt A."/>
            <person name="Yoshinaga Y."/>
            <person name="Zwiers L.-H."/>
            <person name="Turgeon B."/>
            <person name="Goodwin S."/>
            <person name="Spatafora J."/>
            <person name="Crous P."/>
            <person name="Grigoriev I."/>
        </authorList>
    </citation>
    <scope>NUCLEOTIDE SEQUENCE</scope>
    <source>
        <strain evidence="1">ATCC 200398</strain>
    </source>
</reference>
<evidence type="ECO:0000313" key="2">
    <source>
        <dbReference type="Proteomes" id="UP000799755"/>
    </source>
</evidence>
<keyword evidence="2" id="KW-1185">Reference proteome</keyword>
<dbReference type="Proteomes" id="UP000799755">
    <property type="component" value="Unassembled WGS sequence"/>
</dbReference>
<organism evidence="1 2">
    <name type="scientific">Lindgomyces ingoldianus</name>
    <dbReference type="NCBI Taxonomy" id="673940"/>
    <lineage>
        <taxon>Eukaryota</taxon>
        <taxon>Fungi</taxon>
        <taxon>Dikarya</taxon>
        <taxon>Ascomycota</taxon>
        <taxon>Pezizomycotina</taxon>
        <taxon>Dothideomycetes</taxon>
        <taxon>Pleosporomycetidae</taxon>
        <taxon>Pleosporales</taxon>
        <taxon>Lindgomycetaceae</taxon>
        <taxon>Lindgomyces</taxon>
    </lineage>
</organism>
<name>A0ACB6Q990_9PLEO</name>